<dbReference type="GO" id="GO:0005634">
    <property type="term" value="C:nucleus"/>
    <property type="evidence" value="ECO:0007669"/>
    <property type="project" value="UniProtKB-SubCell"/>
</dbReference>
<dbReference type="InterPro" id="IPR013083">
    <property type="entry name" value="Znf_RING/FYVE/PHD"/>
</dbReference>
<evidence type="ECO:0000259" key="9">
    <source>
        <dbReference type="PROSITE" id="PS50016"/>
    </source>
</evidence>
<evidence type="ECO:0000256" key="8">
    <source>
        <dbReference type="SAM" id="MobiDB-lite"/>
    </source>
</evidence>
<evidence type="ECO:0000256" key="1">
    <source>
        <dbReference type="ARBA" id="ARBA00004123"/>
    </source>
</evidence>
<evidence type="ECO:0000256" key="4">
    <source>
        <dbReference type="ARBA" id="ARBA00022833"/>
    </source>
</evidence>
<evidence type="ECO:0000259" key="10">
    <source>
        <dbReference type="PROSITE" id="PS51183"/>
    </source>
</evidence>
<keyword evidence="3 7" id="KW-0863">Zinc-finger</keyword>
<keyword evidence="6" id="KW-0539">Nucleus</keyword>
<dbReference type="InterPro" id="IPR001965">
    <property type="entry name" value="Znf_PHD"/>
</dbReference>
<dbReference type="InterPro" id="IPR019787">
    <property type="entry name" value="Znf_PHD-finger"/>
</dbReference>
<feature type="region of interest" description="Disordered" evidence="8">
    <location>
        <begin position="213"/>
        <end position="236"/>
    </location>
</feature>
<dbReference type="GO" id="GO:0034647">
    <property type="term" value="F:histone H3K4me/H3K4me2/H3K4me3 demethylase activity"/>
    <property type="evidence" value="ECO:0007669"/>
    <property type="project" value="TreeGrafter"/>
</dbReference>
<keyword evidence="2" id="KW-0479">Metal-binding</keyword>
<keyword evidence="5" id="KW-0408">Iron</keyword>
<dbReference type="SMART" id="SM00545">
    <property type="entry name" value="JmjN"/>
    <property type="match status" value="1"/>
</dbReference>
<evidence type="ECO:0000313" key="13">
    <source>
        <dbReference type="Proteomes" id="UP001162090"/>
    </source>
</evidence>
<proteinExistence type="predicted"/>
<comment type="subcellular location">
    <subcellularLocation>
        <location evidence="1">Nucleus</location>
    </subcellularLocation>
</comment>
<dbReference type="InterPro" id="IPR003349">
    <property type="entry name" value="JmjN"/>
</dbReference>
<accession>A0AA35J075</accession>
<dbReference type="PANTHER" id="PTHR10694">
    <property type="entry name" value="LYSINE-SPECIFIC DEMETHYLASE"/>
    <property type="match status" value="1"/>
</dbReference>
<evidence type="ECO:0000256" key="5">
    <source>
        <dbReference type="ARBA" id="ARBA00023004"/>
    </source>
</evidence>
<evidence type="ECO:0000256" key="2">
    <source>
        <dbReference type="ARBA" id="ARBA00022723"/>
    </source>
</evidence>
<keyword evidence="4" id="KW-0862">Zinc</keyword>
<dbReference type="SMART" id="SM00558">
    <property type="entry name" value="JmjC"/>
    <property type="match status" value="1"/>
</dbReference>
<sequence>MEKIPTLYPTEQEFENPIEYLSNPHIKRLGIRYGMIKIIPPGDFRPPLSIDVQNFTFQPRIQNLENLDLINRCRLFFMKQLNNFNRSVKDPTKNILKIPYAVVEYSDPANPAENLQKKIYFYDIFAELIKTKPAPTDTSQSSRKGLKFVGISQIRENTSLWRTISKKLKVPTGLLKRIFEKYIASYYVFLQSLNENVHAALHNDQYPKSLLSDDEEDGFDLGSDSDSRSGSEDDDDDEACIVCHRTDNPKRTILCDSCDKPFHIYCLTPPLERVPAGDWICNTCIVGNGYYGFTQDSHDYSLLEFQKYCNHQNTKLLSKRTLSIDELEEMFWNLVTEDHRNELTTVKYGADIHNESPGQVTGFPTRAFIPKNLTENEQKDYLKYCDHPMNLTNLPMVHNSLLPLFERNISGMTIPWIYIGSLFSTFCWHMEDQYTLSANYQHQGDPKVWYSIPESGCAKFNDLLNDLSPDLFIKQPDLLHQLVTLISPYDPNFKKFGIPVYKAIQRPNEYIVTFPKCYHAGFNTGFNFNEAVNFTTDFWLPYGFGAITDYKSTQKPCVFDMFDLMINILNKYNNNTLSFNDAFARQCYSSLIVFYNKELKRIRRIQAIVPRTHLLTLNAGPDDEDDEYDVFCSQCKTICSVAFVLHTLSDPESVRTHKRHKKNNLSIKQWNEISTTNRNLSVLCTQDFLKTLQNSNSSGDEELCDNDELYLIKSLEDIDTLIKQVGVKLDK</sequence>
<evidence type="ECO:0000313" key="12">
    <source>
        <dbReference type="EMBL" id="CAI4044141.1"/>
    </source>
</evidence>
<evidence type="ECO:0008006" key="14">
    <source>
        <dbReference type="Google" id="ProtNLM"/>
    </source>
</evidence>
<reference evidence="12" key="1">
    <citation type="submission" date="2022-10" db="EMBL/GenBank/DDBJ databases">
        <authorList>
            <person name="Byrne P K."/>
        </authorList>
    </citation>
    <scope>NUCLEOTIDE SEQUENCE</scope>
    <source>
        <strain evidence="12">CBS7001</strain>
    </source>
</reference>
<dbReference type="Pfam" id="PF02373">
    <property type="entry name" value="JmjC"/>
    <property type="match status" value="1"/>
</dbReference>
<dbReference type="Gene3D" id="2.60.120.650">
    <property type="entry name" value="Cupin"/>
    <property type="match status" value="2"/>
</dbReference>
<feature type="domain" description="JmjN" evidence="10">
    <location>
        <begin position="4"/>
        <end position="47"/>
    </location>
</feature>
<dbReference type="Gene3D" id="3.30.40.10">
    <property type="entry name" value="Zinc/RING finger domain, C3HC4 (zinc finger)"/>
    <property type="match status" value="1"/>
</dbReference>
<dbReference type="EMBL" id="OX365921">
    <property type="protein sequence ID" value="CAI4044141.1"/>
    <property type="molecule type" value="Genomic_DNA"/>
</dbReference>
<dbReference type="SMART" id="SM00249">
    <property type="entry name" value="PHD"/>
    <property type="match status" value="1"/>
</dbReference>
<dbReference type="PROSITE" id="PS51183">
    <property type="entry name" value="JMJN"/>
    <property type="match status" value="1"/>
</dbReference>
<dbReference type="GO" id="GO:0000785">
    <property type="term" value="C:chromatin"/>
    <property type="evidence" value="ECO:0007669"/>
    <property type="project" value="TreeGrafter"/>
</dbReference>
<dbReference type="FunFam" id="2.60.120.650:FF:000055">
    <property type="entry name" value="Jhd2p"/>
    <property type="match status" value="1"/>
</dbReference>
<dbReference type="PROSITE" id="PS51184">
    <property type="entry name" value="JMJC"/>
    <property type="match status" value="1"/>
</dbReference>
<dbReference type="GO" id="GO:0006355">
    <property type="term" value="P:regulation of DNA-templated transcription"/>
    <property type="evidence" value="ECO:0007669"/>
    <property type="project" value="TreeGrafter"/>
</dbReference>
<evidence type="ECO:0000256" key="6">
    <source>
        <dbReference type="ARBA" id="ARBA00023242"/>
    </source>
</evidence>
<evidence type="ECO:0000256" key="3">
    <source>
        <dbReference type="ARBA" id="ARBA00022771"/>
    </source>
</evidence>
<evidence type="ECO:0000256" key="7">
    <source>
        <dbReference type="PROSITE-ProRule" id="PRU00146"/>
    </source>
</evidence>
<dbReference type="PROSITE" id="PS01359">
    <property type="entry name" value="ZF_PHD_1"/>
    <property type="match status" value="1"/>
</dbReference>
<dbReference type="InterPro" id="IPR019786">
    <property type="entry name" value="Zinc_finger_PHD-type_CS"/>
</dbReference>
<dbReference type="SUPFAM" id="SSF51197">
    <property type="entry name" value="Clavaminate synthase-like"/>
    <property type="match status" value="1"/>
</dbReference>
<dbReference type="CDD" id="cd15544">
    <property type="entry name" value="PHD_BAZ1A_like"/>
    <property type="match status" value="1"/>
</dbReference>
<dbReference type="SUPFAM" id="SSF57903">
    <property type="entry name" value="FYVE/PHD zinc finger"/>
    <property type="match status" value="1"/>
</dbReference>
<dbReference type="InterPro" id="IPR003347">
    <property type="entry name" value="JmjC_dom"/>
</dbReference>
<protein>
    <recommendedName>
        <fullName evidence="14">Histone demethylase JHD2</fullName>
    </recommendedName>
</protein>
<dbReference type="Proteomes" id="UP001162090">
    <property type="component" value="Chromosome 10"/>
</dbReference>
<dbReference type="Pfam" id="PF02375">
    <property type="entry name" value="JmjN"/>
    <property type="match status" value="1"/>
</dbReference>
<organism evidence="12 13">
    <name type="scientific">Saccharomyces uvarum</name>
    <name type="common">Yeast</name>
    <name type="synonym">Saccharomyces bayanus var. uvarum</name>
    <dbReference type="NCBI Taxonomy" id="230603"/>
    <lineage>
        <taxon>Eukaryota</taxon>
        <taxon>Fungi</taxon>
        <taxon>Dikarya</taxon>
        <taxon>Ascomycota</taxon>
        <taxon>Saccharomycotina</taxon>
        <taxon>Saccharomycetes</taxon>
        <taxon>Saccharomycetales</taxon>
        <taxon>Saccharomycetaceae</taxon>
        <taxon>Saccharomyces</taxon>
    </lineage>
</organism>
<dbReference type="GO" id="GO:0008270">
    <property type="term" value="F:zinc ion binding"/>
    <property type="evidence" value="ECO:0007669"/>
    <property type="project" value="UniProtKB-KW"/>
</dbReference>
<name>A0AA35J075_SACUV</name>
<dbReference type="PANTHER" id="PTHR10694:SF33">
    <property type="entry name" value="LYSINE-SPECIFIC DEMETHYLASE 5"/>
    <property type="match status" value="1"/>
</dbReference>
<feature type="domain" description="PHD-type" evidence="9">
    <location>
        <begin position="237"/>
        <end position="287"/>
    </location>
</feature>
<evidence type="ECO:0000259" key="11">
    <source>
        <dbReference type="PROSITE" id="PS51184"/>
    </source>
</evidence>
<dbReference type="AlphaFoldDB" id="A0AA35J075"/>
<dbReference type="Pfam" id="PF00628">
    <property type="entry name" value="PHD"/>
    <property type="match status" value="1"/>
</dbReference>
<gene>
    <name evidence="12" type="primary">SUVC10G0470</name>
    <name evidence="12" type="ORF">SUVC_10G0470</name>
</gene>
<feature type="domain" description="JmjC" evidence="11">
    <location>
        <begin position="383"/>
        <end position="551"/>
    </location>
</feature>
<dbReference type="PROSITE" id="PS50016">
    <property type="entry name" value="ZF_PHD_2"/>
    <property type="match status" value="1"/>
</dbReference>
<dbReference type="InterPro" id="IPR011011">
    <property type="entry name" value="Znf_FYVE_PHD"/>
</dbReference>